<dbReference type="EMBL" id="JACIBY010000001">
    <property type="protein sequence ID" value="MBB3836572.1"/>
    <property type="molecule type" value="Genomic_DNA"/>
</dbReference>
<accession>A0A7W5ZFU1</accession>
<dbReference type="CDD" id="cd00093">
    <property type="entry name" value="HTH_XRE"/>
    <property type="match status" value="1"/>
</dbReference>
<comment type="caution">
    <text evidence="4">The sequence shown here is derived from an EMBL/GenBank/DDBJ whole genome shotgun (WGS) entry which is preliminary data.</text>
</comment>
<reference evidence="4 5" key="1">
    <citation type="submission" date="2020-08" db="EMBL/GenBank/DDBJ databases">
        <title>Genomic Encyclopedia of Type Strains, Phase IV (KMG-IV): sequencing the most valuable type-strain genomes for metagenomic binning, comparative biology and taxonomic classification.</title>
        <authorList>
            <person name="Goeker M."/>
        </authorList>
    </citation>
    <scope>NUCLEOTIDE SEQUENCE [LARGE SCALE GENOMIC DNA]</scope>
    <source>
        <strain evidence="4 5">DSM 17976</strain>
    </source>
</reference>
<feature type="region of interest" description="Disordered" evidence="2">
    <location>
        <begin position="107"/>
        <end position="147"/>
    </location>
</feature>
<dbReference type="PANTHER" id="PTHR46558:SF11">
    <property type="entry name" value="HTH-TYPE TRANSCRIPTIONAL REGULATOR XRE"/>
    <property type="match status" value="1"/>
</dbReference>
<feature type="domain" description="HTH cro/C1-type" evidence="3">
    <location>
        <begin position="8"/>
        <end position="62"/>
    </location>
</feature>
<dbReference type="Pfam" id="PF01381">
    <property type="entry name" value="HTH_3"/>
    <property type="match status" value="1"/>
</dbReference>
<keyword evidence="5" id="KW-1185">Reference proteome</keyword>
<dbReference type="SMART" id="SM00530">
    <property type="entry name" value="HTH_XRE"/>
    <property type="match status" value="1"/>
</dbReference>
<dbReference type="SUPFAM" id="SSF47413">
    <property type="entry name" value="lambda repressor-like DNA-binding domains"/>
    <property type="match status" value="1"/>
</dbReference>
<dbReference type="Gene3D" id="1.10.260.40">
    <property type="entry name" value="lambda repressor-like DNA-binding domains"/>
    <property type="match status" value="1"/>
</dbReference>
<dbReference type="AlphaFoldDB" id="A0A7W5ZFU1"/>
<dbReference type="RefSeq" id="WP_183971306.1">
    <property type="nucleotide sequence ID" value="NZ_JACIBY010000001.1"/>
</dbReference>
<feature type="compositionally biased region" description="Pro residues" evidence="2">
    <location>
        <begin position="116"/>
        <end position="147"/>
    </location>
</feature>
<evidence type="ECO:0000313" key="5">
    <source>
        <dbReference type="Proteomes" id="UP000541352"/>
    </source>
</evidence>
<evidence type="ECO:0000259" key="3">
    <source>
        <dbReference type="PROSITE" id="PS50943"/>
    </source>
</evidence>
<evidence type="ECO:0000256" key="1">
    <source>
        <dbReference type="ARBA" id="ARBA00023125"/>
    </source>
</evidence>
<name>A0A7W5ZFU1_9BACT</name>
<keyword evidence="1" id="KW-0238">DNA-binding</keyword>
<dbReference type="Proteomes" id="UP000541352">
    <property type="component" value="Unassembled WGS sequence"/>
</dbReference>
<sequence>MSIVSDNMKYLRKLHGMTQDQFARRIGIKRASVGAYEEQRANPNIDVLKVMSKLFNVSVDDLLKKDLRKIRETPSLIPIDKPAVSSLVSEPQEKEPQTLSSIFDQFYVPPTSTQPRPQPVPVSPPAAVAPPVIEPPKPPSPPSYSAPVTPPPVVPTYAPATTFNNNYDGGSATIVQTPSAYDKPNPQAIPYVRQSQMKEYIDKFSQNDYVKRLPSFEFPLLPNGSYRAFEAGDDFSYVNSFLVGQQISNWYDIADGKMYVLVARNLGVVCRRVYNQVKIKGTLLLSSDKVNIPTFEVPIKDVLEVWEIKAFFSTVLPEPTVSLDHLRYLVNQMHEELNQIKK</sequence>
<dbReference type="GO" id="GO:0003677">
    <property type="term" value="F:DNA binding"/>
    <property type="evidence" value="ECO:0007669"/>
    <property type="project" value="UniProtKB-KW"/>
</dbReference>
<protein>
    <submittedName>
        <fullName evidence="4">Transcriptional regulator with XRE-family HTH domain</fullName>
    </submittedName>
</protein>
<evidence type="ECO:0000313" key="4">
    <source>
        <dbReference type="EMBL" id="MBB3836572.1"/>
    </source>
</evidence>
<proteinExistence type="predicted"/>
<dbReference type="PROSITE" id="PS50943">
    <property type="entry name" value="HTH_CROC1"/>
    <property type="match status" value="1"/>
</dbReference>
<organism evidence="4 5">
    <name type="scientific">Runella defluvii</name>
    <dbReference type="NCBI Taxonomy" id="370973"/>
    <lineage>
        <taxon>Bacteria</taxon>
        <taxon>Pseudomonadati</taxon>
        <taxon>Bacteroidota</taxon>
        <taxon>Cytophagia</taxon>
        <taxon>Cytophagales</taxon>
        <taxon>Spirosomataceae</taxon>
        <taxon>Runella</taxon>
    </lineage>
</organism>
<dbReference type="InterPro" id="IPR001387">
    <property type="entry name" value="Cro/C1-type_HTH"/>
</dbReference>
<gene>
    <name evidence="4" type="ORF">FHS57_000554</name>
</gene>
<evidence type="ECO:0000256" key="2">
    <source>
        <dbReference type="SAM" id="MobiDB-lite"/>
    </source>
</evidence>
<dbReference type="PANTHER" id="PTHR46558">
    <property type="entry name" value="TRACRIPTIONAL REGULATORY PROTEIN-RELATED-RELATED"/>
    <property type="match status" value="1"/>
</dbReference>
<dbReference type="InterPro" id="IPR010982">
    <property type="entry name" value="Lambda_DNA-bd_dom_sf"/>
</dbReference>